<keyword evidence="1" id="KW-0812">Transmembrane</keyword>
<dbReference type="EMBL" id="PFMP01000020">
    <property type="protein sequence ID" value="PIZ11067.1"/>
    <property type="molecule type" value="Genomic_DNA"/>
</dbReference>
<evidence type="ECO:0000256" key="1">
    <source>
        <dbReference type="SAM" id="Phobius"/>
    </source>
</evidence>
<feature type="transmembrane region" description="Helical" evidence="1">
    <location>
        <begin position="7"/>
        <end position="26"/>
    </location>
</feature>
<sequence length="159" mass="17735">MKKSVKILLRIFLDLALIAAAILITFEINSKSKSETFRLDISQFSGRIIPADKIKPGTFTINVPISEALQYGKDAILSYGEEGIKIWKPDDSTSGVFLYSAILSSNTSQKVYKVFLADKEIMLNSYAPIEFIIFLSAMLCLVIVLNFIALIFTINELKS</sequence>
<evidence type="ECO:0000313" key="3">
    <source>
        <dbReference type="Proteomes" id="UP000230105"/>
    </source>
</evidence>
<comment type="caution">
    <text evidence="2">The sequence shown here is derived from an EMBL/GenBank/DDBJ whole genome shotgun (WGS) entry which is preliminary data.</text>
</comment>
<feature type="transmembrane region" description="Helical" evidence="1">
    <location>
        <begin position="131"/>
        <end position="154"/>
    </location>
</feature>
<reference evidence="3" key="1">
    <citation type="submission" date="2017-09" db="EMBL/GenBank/DDBJ databases">
        <title>Depth-based differentiation of microbial function through sediment-hosted aquifers and enrichment of novel symbionts in the deep terrestrial subsurface.</title>
        <authorList>
            <person name="Probst A.J."/>
            <person name="Ladd B."/>
            <person name="Jarett J.K."/>
            <person name="Geller-Mcgrath D.E."/>
            <person name="Sieber C.M.K."/>
            <person name="Emerson J.B."/>
            <person name="Anantharaman K."/>
            <person name="Thomas B.C."/>
            <person name="Malmstrom R."/>
            <person name="Stieglmeier M."/>
            <person name="Klingl A."/>
            <person name="Woyke T."/>
            <person name="Ryan C.M."/>
            <person name="Banfield J.F."/>
        </authorList>
    </citation>
    <scope>NUCLEOTIDE SEQUENCE [LARGE SCALE GENOMIC DNA]</scope>
</reference>
<proteinExistence type="predicted"/>
<name>A0A2M7RZ60_9BACT</name>
<evidence type="ECO:0000313" key="2">
    <source>
        <dbReference type="EMBL" id="PIZ11067.1"/>
    </source>
</evidence>
<keyword evidence="1" id="KW-0472">Membrane</keyword>
<gene>
    <name evidence="2" type="ORF">COY54_00890</name>
</gene>
<accession>A0A2M7RZ60</accession>
<keyword evidence="1" id="KW-1133">Transmembrane helix</keyword>
<organism evidence="2 3">
    <name type="scientific">Candidatus Falkowbacteria bacterium CG_4_10_14_0_8_um_filter_41_36</name>
    <dbReference type="NCBI Taxonomy" id="1974556"/>
    <lineage>
        <taxon>Bacteria</taxon>
        <taxon>Candidatus Falkowiibacteriota</taxon>
    </lineage>
</organism>
<dbReference type="Proteomes" id="UP000230105">
    <property type="component" value="Unassembled WGS sequence"/>
</dbReference>
<dbReference type="AlphaFoldDB" id="A0A2M7RZ60"/>
<protein>
    <submittedName>
        <fullName evidence="2">Uncharacterized protein</fullName>
    </submittedName>
</protein>